<sequence length="698" mass="73069">MRRMRTRLIAVAAAFALLAAGFTAVGGAAAPAEALSGSDFNPGNIISDAKFFNGQAMDPAGIQNFLNGQVPNCRAGYTCLKSWTETTGSRPADAMCGAYNGAANESAATIIYKVGLVCGVSQKVLLVLLQKEQSLVTDTFPSAGQFRSATGFACPDTAPCDAEYYGFYNQVYKAAWQYKRYTNPPGTSAFFTWYPVGQTSNVRYHPNAACGSSPVVIQNKATAGLYYYTPYQPNAVALSNLYGGQSDGCSSYGNRNFWRLYWDWFGSPTDVDLSPVGTIDSATATLTTATISGWTFDPETPLPVDVHVYVNGTYLTGSFGGIFRAQSPRPDVQAAYPTYGANHGYVITLPMPTATTQFCLYAINLGQGSNTTLGCRTVSKPTGPPIGNIESATLTNNTVSLQGWAIDPDSTASIQVHVYVNGAWGGAYDATVNRPDVARVMPGYGAAHGFSISGVTVPVGTSQVCVYGIDKAGVIENSQLGCKTVSTASGPPKGNIEGLSAKPGTISLSGWTLDPDTPSPIDVHVYVNGAWGGLTTANGARPDVGRVFPGYGDAHGFSIDLPARGGANSVCAYGYNVMGGANTLLGCRTVQVPGGVPFGNVESVSVANGKITVSGWTIDPDSIGSIDAHVYVNDGWGGLTTANLSRPDVARAFPDYGDKHGFQITVPARAGNNRVCVYAINTGTGSDNTRFPCIDVAG</sequence>
<keyword evidence="1" id="KW-0732">Signal</keyword>
<dbReference type="AlphaFoldDB" id="A0A1H3STC6"/>
<evidence type="ECO:0000313" key="3">
    <source>
        <dbReference type="Proteomes" id="UP000198891"/>
    </source>
</evidence>
<protein>
    <recommendedName>
        <fullName evidence="4">Hemagglutinin</fullName>
    </recommendedName>
</protein>
<feature type="chain" id="PRO_5011621854" description="Hemagglutinin" evidence="1">
    <location>
        <begin position="29"/>
        <end position="698"/>
    </location>
</feature>
<reference evidence="2 3" key="1">
    <citation type="submission" date="2016-10" db="EMBL/GenBank/DDBJ databases">
        <authorList>
            <person name="de Groot N.N."/>
        </authorList>
    </citation>
    <scope>NUCLEOTIDE SEQUENCE [LARGE SCALE GENOMIC DNA]</scope>
    <source>
        <strain evidence="2 3">CGMCC 4.3491</strain>
    </source>
</reference>
<keyword evidence="3" id="KW-1185">Reference proteome</keyword>
<evidence type="ECO:0000256" key="1">
    <source>
        <dbReference type="SAM" id="SignalP"/>
    </source>
</evidence>
<evidence type="ECO:0000313" key="2">
    <source>
        <dbReference type="EMBL" id="SDZ41353.1"/>
    </source>
</evidence>
<dbReference type="Proteomes" id="UP000198891">
    <property type="component" value="Unassembled WGS sequence"/>
</dbReference>
<proteinExistence type="predicted"/>
<gene>
    <name evidence="2" type="ORF">SAMN05216554_3689</name>
</gene>
<dbReference type="STRING" id="381665.SAMN05216554_3689"/>
<accession>A0A1H3STC6</accession>
<feature type="signal peptide" evidence="1">
    <location>
        <begin position="1"/>
        <end position="28"/>
    </location>
</feature>
<dbReference type="EMBL" id="FNPZ01000004">
    <property type="protein sequence ID" value="SDZ41353.1"/>
    <property type="molecule type" value="Genomic_DNA"/>
</dbReference>
<name>A0A1H3STC6_9MICO</name>
<organism evidence="2 3">
    <name type="scientific">Herbiconiux ginsengi</name>
    <dbReference type="NCBI Taxonomy" id="381665"/>
    <lineage>
        <taxon>Bacteria</taxon>
        <taxon>Bacillati</taxon>
        <taxon>Actinomycetota</taxon>
        <taxon>Actinomycetes</taxon>
        <taxon>Micrococcales</taxon>
        <taxon>Microbacteriaceae</taxon>
        <taxon>Herbiconiux</taxon>
    </lineage>
</organism>
<evidence type="ECO:0008006" key="4">
    <source>
        <dbReference type="Google" id="ProtNLM"/>
    </source>
</evidence>